<dbReference type="Gene3D" id="1.20.1510.10">
    <property type="entry name" value="Cation efflux protein transmembrane domain"/>
    <property type="match status" value="1"/>
</dbReference>
<keyword evidence="4 8" id="KW-0812">Transmembrane</keyword>
<comment type="caution">
    <text evidence="10">The sequence shown here is derived from an EMBL/GenBank/DDBJ whole genome shotgun (WGS) entry which is preliminary data.</text>
</comment>
<reference evidence="10 11" key="1">
    <citation type="submission" date="2015-08" db="EMBL/GenBank/DDBJ databases">
        <title>Next Generation Sequencing and Analysis of the Genome of Puccinia sorghi L Schw, the Causal Agent of Maize Common Rust.</title>
        <authorList>
            <person name="Rochi L."/>
            <person name="Burguener G."/>
            <person name="Darino M."/>
            <person name="Turjanski A."/>
            <person name="Kreff E."/>
            <person name="Dieguez M.J."/>
            <person name="Sacco F."/>
        </authorList>
    </citation>
    <scope>NUCLEOTIDE SEQUENCE [LARGE SCALE GENOMIC DNA]</scope>
    <source>
        <strain evidence="10 11">RO10H11247</strain>
    </source>
</reference>
<dbReference type="GO" id="GO:0030003">
    <property type="term" value="P:intracellular monoatomic cation homeostasis"/>
    <property type="evidence" value="ECO:0007669"/>
    <property type="project" value="UniProtKB-ARBA"/>
</dbReference>
<dbReference type="EMBL" id="LAVV01006777">
    <property type="protein sequence ID" value="KNZ58354.1"/>
    <property type="molecule type" value="Genomic_DNA"/>
</dbReference>
<evidence type="ECO:0000256" key="8">
    <source>
        <dbReference type="SAM" id="Phobius"/>
    </source>
</evidence>
<dbReference type="FunFam" id="1.20.1510.10:FF:000006">
    <property type="entry name" value="Divalent cation efflux transporter"/>
    <property type="match status" value="1"/>
</dbReference>
<feature type="transmembrane region" description="Helical" evidence="8">
    <location>
        <begin position="214"/>
        <end position="231"/>
    </location>
</feature>
<dbReference type="VEuPathDB" id="FungiDB:VP01_1946g8"/>
<dbReference type="STRING" id="27349.A0A0L6VCD0"/>
<evidence type="ECO:0000256" key="4">
    <source>
        <dbReference type="ARBA" id="ARBA00022692"/>
    </source>
</evidence>
<dbReference type="PANTHER" id="PTHR43840">
    <property type="entry name" value="MITOCHONDRIAL METAL TRANSPORTER 1-RELATED"/>
    <property type="match status" value="1"/>
</dbReference>
<evidence type="ECO:0000256" key="5">
    <source>
        <dbReference type="ARBA" id="ARBA00022989"/>
    </source>
</evidence>
<keyword evidence="5 8" id="KW-1133">Transmembrane helix</keyword>
<feature type="compositionally biased region" description="Basic residues" evidence="7">
    <location>
        <begin position="1"/>
        <end position="10"/>
    </location>
</feature>
<dbReference type="InterPro" id="IPR002524">
    <property type="entry name" value="Cation_efflux"/>
</dbReference>
<dbReference type="InterPro" id="IPR050291">
    <property type="entry name" value="CDF_Transporter"/>
</dbReference>
<evidence type="ECO:0000256" key="1">
    <source>
        <dbReference type="ARBA" id="ARBA00004141"/>
    </source>
</evidence>
<protein>
    <recommendedName>
        <fullName evidence="9">Cation efflux protein transmembrane domain-containing protein</fullName>
    </recommendedName>
</protein>
<evidence type="ECO:0000313" key="11">
    <source>
        <dbReference type="Proteomes" id="UP000037035"/>
    </source>
</evidence>
<dbReference type="AlphaFoldDB" id="A0A0L6VCD0"/>
<dbReference type="InterPro" id="IPR027469">
    <property type="entry name" value="Cation_efflux_TMD_sf"/>
</dbReference>
<organism evidence="10 11">
    <name type="scientific">Puccinia sorghi</name>
    <dbReference type="NCBI Taxonomy" id="27349"/>
    <lineage>
        <taxon>Eukaryota</taxon>
        <taxon>Fungi</taxon>
        <taxon>Dikarya</taxon>
        <taxon>Basidiomycota</taxon>
        <taxon>Pucciniomycotina</taxon>
        <taxon>Pucciniomycetes</taxon>
        <taxon>Pucciniales</taxon>
        <taxon>Pucciniaceae</taxon>
        <taxon>Puccinia</taxon>
    </lineage>
</organism>
<dbReference type="SUPFAM" id="SSF161111">
    <property type="entry name" value="Cation efflux protein transmembrane domain-like"/>
    <property type="match status" value="1"/>
</dbReference>
<dbReference type="OrthoDB" id="435980at2759"/>
<evidence type="ECO:0000256" key="7">
    <source>
        <dbReference type="SAM" id="MobiDB-lite"/>
    </source>
</evidence>
<evidence type="ECO:0000256" key="2">
    <source>
        <dbReference type="ARBA" id="ARBA00008114"/>
    </source>
</evidence>
<dbReference type="Pfam" id="PF01545">
    <property type="entry name" value="Cation_efflux"/>
    <property type="match status" value="1"/>
</dbReference>
<comment type="similarity">
    <text evidence="2">Belongs to the cation diffusion facilitator (CDF) transporter (TC 2.A.4) family.</text>
</comment>
<proteinExistence type="inferred from homology"/>
<comment type="subcellular location">
    <subcellularLocation>
        <location evidence="1">Membrane</location>
        <topology evidence="1">Multi-pass membrane protein</topology>
    </subcellularLocation>
</comment>
<keyword evidence="3" id="KW-0813">Transport</keyword>
<dbReference type="InterPro" id="IPR058533">
    <property type="entry name" value="Cation_efflux_TM"/>
</dbReference>
<dbReference type="GO" id="GO:0098771">
    <property type="term" value="P:inorganic ion homeostasis"/>
    <property type="evidence" value="ECO:0007669"/>
    <property type="project" value="UniProtKB-ARBA"/>
</dbReference>
<keyword evidence="6 8" id="KW-0472">Membrane</keyword>
<evidence type="ECO:0000259" key="9">
    <source>
        <dbReference type="Pfam" id="PF01545"/>
    </source>
</evidence>
<feature type="transmembrane region" description="Helical" evidence="8">
    <location>
        <begin position="119"/>
        <end position="145"/>
    </location>
</feature>
<evidence type="ECO:0000256" key="3">
    <source>
        <dbReference type="ARBA" id="ARBA00022448"/>
    </source>
</evidence>
<evidence type="ECO:0000313" key="10">
    <source>
        <dbReference type="EMBL" id="KNZ58354.1"/>
    </source>
</evidence>
<feature type="domain" description="Cation efflux protein transmembrane" evidence="9">
    <location>
        <begin position="50"/>
        <end position="262"/>
    </location>
</feature>
<dbReference type="PANTHER" id="PTHR43840:SF15">
    <property type="entry name" value="MITOCHONDRIAL METAL TRANSPORTER 1-RELATED"/>
    <property type="match status" value="1"/>
</dbReference>
<gene>
    <name evidence="10" type="ORF">VP01_1946g8</name>
</gene>
<accession>A0A0L6VCD0</accession>
<dbReference type="Proteomes" id="UP000037035">
    <property type="component" value="Unassembled WGS sequence"/>
</dbReference>
<keyword evidence="11" id="KW-1185">Reference proteome</keyword>
<evidence type="ECO:0000256" key="6">
    <source>
        <dbReference type="ARBA" id="ARBA00023136"/>
    </source>
</evidence>
<feature type="transmembrane region" description="Helical" evidence="8">
    <location>
        <begin position="50"/>
        <end position="71"/>
    </location>
</feature>
<sequence length="362" mass="39587">MTTSKSHSHPATREQHNEHHHHGAGTDEDEQKALLNAITGSSDRGSRVTLIGLAANIAMTAVKGIAGYLLASASLIADAGHSLSDLLGDLITLFAWNWSRKPADNNYPFGHGKFESVGSLIVAFFLISGGFGIGLHSYTLILPILSRQSPGLVSHLPSFTSAHEHDHEVDIRASYFALLSIVVKETLYRITYRVGKAEDSKVLMANALHHRSDAFSSFVALLAIVGSWYGLTILDPIGGFIVCSMILRSGLAIGKGSFEELLDKRTDVYLDRDVENLLLSNLSKLEQSKFKLTVEEVKHLKIGPKALVFLELGLAPPKTSHQPAAAHGIHSEEWVVIQHMLSGLILKEFKNVNDVYIKYKIL</sequence>
<dbReference type="GO" id="GO:0008324">
    <property type="term" value="F:monoatomic cation transmembrane transporter activity"/>
    <property type="evidence" value="ECO:0007669"/>
    <property type="project" value="InterPro"/>
</dbReference>
<name>A0A0L6VCD0_9BASI</name>
<dbReference type="GO" id="GO:0016020">
    <property type="term" value="C:membrane"/>
    <property type="evidence" value="ECO:0007669"/>
    <property type="project" value="UniProtKB-SubCell"/>
</dbReference>
<feature type="region of interest" description="Disordered" evidence="7">
    <location>
        <begin position="1"/>
        <end position="28"/>
    </location>
</feature>
<dbReference type="NCBIfam" id="TIGR01297">
    <property type="entry name" value="CDF"/>
    <property type="match status" value="1"/>
</dbReference>